<evidence type="ECO:0000313" key="2">
    <source>
        <dbReference type="Proteomes" id="UP000886501"/>
    </source>
</evidence>
<dbReference type="EMBL" id="MU117966">
    <property type="protein sequence ID" value="KAF9652855.1"/>
    <property type="molecule type" value="Genomic_DNA"/>
</dbReference>
<reference evidence="1" key="1">
    <citation type="submission" date="2019-10" db="EMBL/GenBank/DDBJ databases">
        <authorList>
            <consortium name="DOE Joint Genome Institute"/>
            <person name="Kuo A."/>
            <person name="Miyauchi S."/>
            <person name="Kiss E."/>
            <person name="Drula E."/>
            <person name="Kohler A."/>
            <person name="Sanchez-Garcia M."/>
            <person name="Andreopoulos B."/>
            <person name="Barry K.W."/>
            <person name="Bonito G."/>
            <person name="Buee M."/>
            <person name="Carver A."/>
            <person name="Chen C."/>
            <person name="Cichocki N."/>
            <person name="Clum A."/>
            <person name="Culley D."/>
            <person name="Crous P.W."/>
            <person name="Fauchery L."/>
            <person name="Girlanda M."/>
            <person name="Hayes R."/>
            <person name="Keri Z."/>
            <person name="Labutti K."/>
            <person name="Lipzen A."/>
            <person name="Lombard V."/>
            <person name="Magnuson J."/>
            <person name="Maillard F."/>
            <person name="Morin E."/>
            <person name="Murat C."/>
            <person name="Nolan M."/>
            <person name="Ohm R."/>
            <person name="Pangilinan J."/>
            <person name="Pereira M."/>
            <person name="Perotto S."/>
            <person name="Peter M."/>
            <person name="Riley R."/>
            <person name="Sitrit Y."/>
            <person name="Stielow B."/>
            <person name="Szollosi G."/>
            <person name="Zifcakova L."/>
            <person name="Stursova M."/>
            <person name="Spatafora J.W."/>
            <person name="Tedersoo L."/>
            <person name="Vaario L.-M."/>
            <person name="Yamada A."/>
            <person name="Yan M."/>
            <person name="Wang P."/>
            <person name="Xu J."/>
            <person name="Bruns T."/>
            <person name="Baldrian P."/>
            <person name="Vilgalys R."/>
            <person name="Henrissat B."/>
            <person name="Grigoriev I.V."/>
            <person name="Hibbett D."/>
            <person name="Nagy L.G."/>
            <person name="Martin F.M."/>
        </authorList>
    </citation>
    <scope>NUCLEOTIDE SEQUENCE</scope>
    <source>
        <strain evidence="1">P2</strain>
    </source>
</reference>
<evidence type="ECO:0000313" key="1">
    <source>
        <dbReference type="EMBL" id="KAF9652855.1"/>
    </source>
</evidence>
<accession>A0ACB6ZSV4</accession>
<proteinExistence type="predicted"/>
<sequence>MDVDDQATSLIFERAIRTETVFAKSQQLAVSFYSNLPVEVKQILKNSDFYRDSYSGDVDPLTGFALVASARTCFVWNHAQALSGTPTCYIFACPPSDSAPFHILIPTGPNREPGLILASIHGELRLWGSIGIGLAGGEHYTTTQLPLQADDGELLTTLTRIDSQTFVASTSFGRLFRFTLGSTGGKYHLASHAFSRPQSSLSLTRIFPLWSSSPQTERGYINSVALGNATSTGREIWVAVDTRIQLWSLKFEGYEELISEEDLGESIREAIRDFTPATSRKGSGVELDVELLDVVLESSLKVVLLVSYAGVDDENSMMVSNNPRRIYALIWFSHTANAFAAEDAIVVPYQSTSSSGAPMHPRIQSVGDGAPIAIQFGDAIALCARDTEYMDRLELRNSTDRTLGLGVLPSAGGELLVLTAATMMKVYVDMDQIAKFDRETGRATLIKSIMTQAILYGSNLDNPLNFSFPPEVDGNSLMTGAEQLSKAILESDSEIIRPNHDLNAHMMGRKDKLNFLIKFINDNAALSKMSQSSRQRLSTDAERLHAAHQVWLRHNEFLAGGNRRSILTEAVYAYMKDTGEGHHDDLMRAFFRLRAHDIGEITSWILNRVKAEAPSLPALGPTLAEANRIVLTILTSAIEHRKYNLSLYGVELPVYDPWTAQMRTINQMIELFELTAAIVNAHKTNGSVDAVTEGMVKMQMAELASVLFKCCYDRLEWLKSPQASGDSAAEREKVVLGERFDLLRPQVLDTLCKQDHAQYAFQLAEDYLDFRNLASLCHTEAVYPPENNPSAARIQSYIDKFKEAFTTELYQWYIEHGELRTMFAQDRAYGEYVDRFFADNSHPNISWINDVGKYRYGVAANTLFGESRRAVDLETKHVRLALERGRILLTGISAFDDGLDTVAVQEDLAQQFKAIKPPTRAKQSFEAQVENILKVKATRLANRPAHSYIFKQLLRQLLQGKALSDEELTDLLSLKDNDEHLDDFYAALHILTKTKGLPESRQLHAFRSVWRRMYLHDNWDAIRQTVGVTDDELTAKYQNTALYATLACGVKYTLEPHHTLATPSATDIASRWPGLPPDQVEAVERDFATESGMLGGLRLENDYKRVKELVAQDAERF</sequence>
<reference evidence="1" key="2">
    <citation type="journal article" date="2020" name="Nat. Commun.">
        <title>Large-scale genome sequencing of mycorrhizal fungi provides insights into the early evolution of symbiotic traits.</title>
        <authorList>
            <person name="Miyauchi S."/>
            <person name="Kiss E."/>
            <person name="Kuo A."/>
            <person name="Drula E."/>
            <person name="Kohler A."/>
            <person name="Sanchez-Garcia M."/>
            <person name="Morin E."/>
            <person name="Andreopoulos B."/>
            <person name="Barry K.W."/>
            <person name="Bonito G."/>
            <person name="Buee M."/>
            <person name="Carver A."/>
            <person name="Chen C."/>
            <person name="Cichocki N."/>
            <person name="Clum A."/>
            <person name="Culley D."/>
            <person name="Crous P.W."/>
            <person name="Fauchery L."/>
            <person name="Girlanda M."/>
            <person name="Hayes R.D."/>
            <person name="Keri Z."/>
            <person name="LaButti K."/>
            <person name="Lipzen A."/>
            <person name="Lombard V."/>
            <person name="Magnuson J."/>
            <person name="Maillard F."/>
            <person name="Murat C."/>
            <person name="Nolan M."/>
            <person name="Ohm R.A."/>
            <person name="Pangilinan J."/>
            <person name="Pereira M.F."/>
            <person name="Perotto S."/>
            <person name="Peter M."/>
            <person name="Pfister S."/>
            <person name="Riley R."/>
            <person name="Sitrit Y."/>
            <person name="Stielow J.B."/>
            <person name="Szollosi G."/>
            <person name="Zifcakova L."/>
            <person name="Stursova M."/>
            <person name="Spatafora J.W."/>
            <person name="Tedersoo L."/>
            <person name="Vaario L.M."/>
            <person name="Yamada A."/>
            <person name="Yan M."/>
            <person name="Wang P."/>
            <person name="Xu J."/>
            <person name="Bruns T."/>
            <person name="Baldrian P."/>
            <person name="Vilgalys R."/>
            <person name="Dunand C."/>
            <person name="Henrissat B."/>
            <person name="Grigoriev I.V."/>
            <person name="Hibbett D."/>
            <person name="Nagy L.G."/>
            <person name="Martin F.M."/>
        </authorList>
    </citation>
    <scope>NUCLEOTIDE SEQUENCE</scope>
    <source>
        <strain evidence="1">P2</strain>
    </source>
</reference>
<name>A0ACB6ZSV4_THEGA</name>
<comment type="caution">
    <text evidence="1">The sequence shown here is derived from an EMBL/GenBank/DDBJ whole genome shotgun (WGS) entry which is preliminary data.</text>
</comment>
<gene>
    <name evidence="1" type="ORF">BDM02DRAFT_3153420</name>
</gene>
<dbReference type="Proteomes" id="UP000886501">
    <property type="component" value="Unassembled WGS sequence"/>
</dbReference>
<keyword evidence="2" id="KW-1185">Reference proteome</keyword>
<organism evidence="1 2">
    <name type="scientific">Thelephora ganbajun</name>
    <name type="common">Ganba fungus</name>
    <dbReference type="NCBI Taxonomy" id="370292"/>
    <lineage>
        <taxon>Eukaryota</taxon>
        <taxon>Fungi</taxon>
        <taxon>Dikarya</taxon>
        <taxon>Basidiomycota</taxon>
        <taxon>Agaricomycotina</taxon>
        <taxon>Agaricomycetes</taxon>
        <taxon>Thelephorales</taxon>
        <taxon>Thelephoraceae</taxon>
        <taxon>Thelephora</taxon>
    </lineage>
</organism>
<protein>
    <submittedName>
        <fullName evidence="1">Uncharacterized protein</fullName>
    </submittedName>
</protein>